<dbReference type="InterPro" id="IPR001387">
    <property type="entry name" value="Cro/C1-type_HTH"/>
</dbReference>
<dbReference type="Proteomes" id="UP000545761">
    <property type="component" value="Unassembled WGS sequence"/>
</dbReference>
<dbReference type="InterPro" id="IPR010982">
    <property type="entry name" value="Lambda_DNA-bd_dom_sf"/>
</dbReference>
<dbReference type="InterPro" id="IPR014710">
    <property type="entry name" value="RmlC-like_jellyroll"/>
</dbReference>
<dbReference type="Gene3D" id="1.10.260.40">
    <property type="entry name" value="lambda repressor-like DNA-binding domains"/>
    <property type="match status" value="1"/>
</dbReference>
<dbReference type="PANTHER" id="PTHR46797">
    <property type="entry name" value="HTH-TYPE TRANSCRIPTIONAL REGULATOR"/>
    <property type="match status" value="1"/>
</dbReference>
<dbReference type="SUPFAM" id="SSF47413">
    <property type="entry name" value="lambda repressor-like DNA-binding domains"/>
    <property type="match status" value="1"/>
</dbReference>
<gene>
    <name evidence="4" type="ORF">H1D24_33610</name>
</gene>
<dbReference type="SUPFAM" id="SSF51182">
    <property type="entry name" value="RmlC-like cupins"/>
    <property type="match status" value="1"/>
</dbReference>
<comment type="caution">
    <text evidence="4">The sequence shown here is derived from an EMBL/GenBank/DDBJ whole genome shotgun (WGS) entry which is preliminary data.</text>
</comment>
<evidence type="ECO:0000259" key="3">
    <source>
        <dbReference type="PROSITE" id="PS50943"/>
    </source>
</evidence>
<accession>A0A7W0DSP7</accession>
<feature type="region of interest" description="Disordered" evidence="2">
    <location>
        <begin position="186"/>
        <end position="206"/>
    </location>
</feature>
<dbReference type="Pfam" id="PF07883">
    <property type="entry name" value="Cupin_2"/>
    <property type="match status" value="1"/>
</dbReference>
<dbReference type="InterPro" id="IPR011051">
    <property type="entry name" value="RmlC_Cupin_sf"/>
</dbReference>
<dbReference type="GO" id="GO:0003700">
    <property type="term" value="F:DNA-binding transcription factor activity"/>
    <property type="evidence" value="ECO:0007669"/>
    <property type="project" value="TreeGrafter"/>
</dbReference>
<dbReference type="RefSeq" id="WP_181661517.1">
    <property type="nucleotide sequence ID" value="NZ_JACEHE010000030.1"/>
</dbReference>
<dbReference type="PROSITE" id="PS50943">
    <property type="entry name" value="HTH_CROC1"/>
    <property type="match status" value="1"/>
</dbReference>
<dbReference type="PANTHER" id="PTHR46797:SF1">
    <property type="entry name" value="METHYLPHOSPHONATE SYNTHASE"/>
    <property type="match status" value="1"/>
</dbReference>
<proteinExistence type="predicted"/>
<dbReference type="GO" id="GO:0003677">
    <property type="term" value="F:DNA binding"/>
    <property type="evidence" value="ECO:0007669"/>
    <property type="project" value="UniProtKB-KW"/>
</dbReference>
<dbReference type="Pfam" id="PF01381">
    <property type="entry name" value="HTH_3"/>
    <property type="match status" value="1"/>
</dbReference>
<keyword evidence="1" id="KW-0238">DNA-binding</keyword>
<evidence type="ECO:0000313" key="5">
    <source>
        <dbReference type="Proteomes" id="UP000545761"/>
    </source>
</evidence>
<evidence type="ECO:0000256" key="2">
    <source>
        <dbReference type="SAM" id="MobiDB-lite"/>
    </source>
</evidence>
<feature type="domain" description="HTH cro/C1-type" evidence="3">
    <location>
        <begin position="16"/>
        <end position="70"/>
    </location>
</feature>
<dbReference type="AlphaFoldDB" id="A0A7W0DSP7"/>
<sequence length="206" mass="22649">MDDDLDQVLTGVGPRLRALRRQRDTTLADLSAATGISVSTLSRLESGARRPNLELLLPLAKAHGVTLDELVGAPPTGDPRIHLRPVIRHGMTMVPLTRRAGGIQAYKLVIPAGGRRREPDPQTHEGYEWLYVLNGRLRLVLGEQDLVLSPGEAAEFDTRVPHWFGGAADTEPVEFLSLFGTQGERAHLRARPRTKQPPGRPDQLES</sequence>
<dbReference type="CDD" id="cd02209">
    <property type="entry name" value="cupin_XRE_C"/>
    <property type="match status" value="1"/>
</dbReference>
<dbReference type="CDD" id="cd00093">
    <property type="entry name" value="HTH_XRE"/>
    <property type="match status" value="1"/>
</dbReference>
<reference evidence="4 5" key="1">
    <citation type="submission" date="2020-07" db="EMBL/GenBank/DDBJ databases">
        <title>Streptomyces isolated from Indian soil.</title>
        <authorList>
            <person name="Mandal S."/>
            <person name="Maiti P.K."/>
        </authorList>
    </citation>
    <scope>NUCLEOTIDE SEQUENCE [LARGE SCALE GENOMIC DNA]</scope>
    <source>
        <strain evidence="4 5">PSKA28</strain>
    </source>
</reference>
<dbReference type="InterPro" id="IPR050807">
    <property type="entry name" value="TransReg_Diox_bact_type"/>
</dbReference>
<dbReference type="EMBL" id="JACEHE010000030">
    <property type="protein sequence ID" value="MBA2950588.1"/>
    <property type="molecule type" value="Genomic_DNA"/>
</dbReference>
<dbReference type="SMART" id="SM00530">
    <property type="entry name" value="HTH_XRE"/>
    <property type="match status" value="1"/>
</dbReference>
<organism evidence="4 5">
    <name type="scientific">Streptomyces himalayensis subsp. himalayensis</name>
    <dbReference type="NCBI Taxonomy" id="2756131"/>
    <lineage>
        <taxon>Bacteria</taxon>
        <taxon>Bacillati</taxon>
        <taxon>Actinomycetota</taxon>
        <taxon>Actinomycetes</taxon>
        <taxon>Kitasatosporales</taxon>
        <taxon>Streptomycetaceae</taxon>
        <taxon>Streptomyces</taxon>
        <taxon>Streptomyces himalayensis</taxon>
    </lineage>
</organism>
<evidence type="ECO:0000313" key="4">
    <source>
        <dbReference type="EMBL" id="MBA2950588.1"/>
    </source>
</evidence>
<name>A0A7W0DSP7_9ACTN</name>
<protein>
    <submittedName>
        <fullName evidence="4">Helix-turn-helix transcriptional regulator</fullName>
    </submittedName>
</protein>
<dbReference type="InterPro" id="IPR013096">
    <property type="entry name" value="Cupin_2"/>
</dbReference>
<evidence type="ECO:0000256" key="1">
    <source>
        <dbReference type="ARBA" id="ARBA00023125"/>
    </source>
</evidence>
<dbReference type="GO" id="GO:0005829">
    <property type="term" value="C:cytosol"/>
    <property type="evidence" value="ECO:0007669"/>
    <property type="project" value="TreeGrafter"/>
</dbReference>
<dbReference type="Gene3D" id="2.60.120.10">
    <property type="entry name" value="Jelly Rolls"/>
    <property type="match status" value="1"/>
</dbReference>